<dbReference type="STRING" id="1120955.SAMN03080610_00358"/>
<dbReference type="PIRSF" id="PIRSF019423">
    <property type="entry name" value="NMN_biosyn"/>
    <property type="match status" value="1"/>
</dbReference>
<dbReference type="InterPro" id="IPR036390">
    <property type="entry name" value="WH_DNA-bd_sf"/>
</dbReference>
<feature type="region of interest" description="Disordered" evidence="1">
    <location>
        <begin position="1"/>
        <end position="21"/>
    </location>
</feature>
<evidence type="ECO:0000256" key="1">
    <source>
        <dbReference type="SAM" id="MobiDB-lite"/>
    </source>
</evidence>
<protein>
    <submittedName>
        <fullName evidence="3">Uncharacterized conserved protein</fullName>
    </submittedName>
</protein>
<proteinExistence type="predicted"/>
<evidence type="ECO:0000313" key="3">
    <source>
        <dbReference type="EMBL" id="SCZ21995.1"/>
    </source>
</evidence>
<dbReference type="AlphaFoldDB" id="A0A1G5M9Z2"/>
<evidence type="ECO:0000313" key="4">
    <source>
        <dbReference type="Proteomes" id="UP000199347"/>
    </source>
</evidence>
<dbReference type="InterPro" id="IPR036388">
    <property type="entry name" value="WH-like_DNA-bd_sf"/>
</dbReference>
<feature type="domain" description="NrtR DNA-binding winged helix" evidence="2">
    <location>
        <begin position="269"/>
        <end position="328"/>
    </location>
</feature>
<dbReference type="Pfam" id="PF21906">
    <property type="entry name" value="WHD_NrtR"/>
    <property type="match status" value="1"/>
</dbReference>
<dbReference type="SUPFAM" id="SSF55811">
    <property type="entry name" value="Nudix"/>
    <property type="match status" value="1"/>
</dbReference>
<organism evidence="3 4">
    <name type="scientific">Afifella marina DSM 2698</name>
    <dbReference type="NCBI Taxonomy" id="1120955"/>
    <lineage>
        <taxon>Bacteria</taxon>
        <taxon>Pseudomonadati</taxon>
        <taxon>Pseudomonadota</taxon>
        <taxon>Alphaproteobacteria</taxon>
        <taxon>Hyphomicrobiales</taxon>
        <taxon>Afifellaceae</taxon>
        <taxon>Afifella</taxon>
    </lineage>
</organism>
<dbReference type="CDD" id="cd18873">
    <property type="entry name" value="NUDIX_NadM_like"/>
    <property type="match status" value="1"/>
</dbReference>
<keyword evidence="4" id="KW-1185">Reference proteome</keyword>
<dbReference type="RefSeq" id="WP_211108038.1">
    <property type="nucleotide sequence ID" value="NZ_FMVW01000001.1"/>
</dbReference>
<dbReference type="InterPro" id="IPR011213">
    <property type="entry name" value="NMN_biosyn"/>
</dbReference>
<sequence>MSSPSPSTNDPARPPASEAEVEGGARIEVGLNAAIVAVDRLTPLILVVRPGDTDGEDGLPFGPFDPVEHRTMEIGLRAWVAEQTRLKLGYVEQLYTFGDRGRHARRGDIGPHVMTIGYLALTRRLEDDETALRESGAQWRPWYAYFPWEDWRQGRPAILDTTLEPLLQRWCAMAPAAERPDRPLARQERVKIAFGWDGLPWDEERVLERYELLYEAGLVPEAGRDGRQSAALWEDLPRLGRPMRFDHRRILATAIGRLRGKLKYRPLIFELIADSFTLTELQKVVEAISGRHLHKQNFRRLVEQTRVVEQTGETSISTGGRPAALFRFRREIMKEGAMGGLRLRARL</sequence>
<dbReference type="Gene3D" id="3.90.79.10">
    <property type="entry name" value="Nucleoside Triphosphate Pyrophosphohydrolase"/>
    <property type="match status" value="1"/>
</dbReference>
<dbReference type="SUPFAM" id="SSF46785">
    <property type="entry name" value="Winged helix' DNA-binding domain"/>
    <property type="match status" value="1"/>
</dbReference>
<evidence type="ECO:0000259" key="2">
    <source>
        <dbReference type="Pfam" id="PF21906"/>
    </source>
</evidence>
<feature type="compositionally biased region" description="Polar residues" evidence="1">
    <location>
        <begin position="1"/>
        <end position="10"/>
    </location>
</feature>
<dbReference type="InterPro" id="IPR054105">
    <property type="entry name" value="WHD_NrtR"/>
</dbReference>
<dbReference type="FunFam" id="1.10.10.10:FF:000611">
    <property type="entry name" value="Transcriptional repressor of nicotinamide riboside utilization NrtR"/>
    <property type="match status" value="1"/>
</dbReference>
<dbReference type="EMBL" id="FMVW01000001">
    <property type="protein sequence ID" value="SCZ21995.1"/>
    <property type="molecule type" value="Genomic_DNA"/>
</dbReference>
<reference evidence="3 4" key="1">
    <citation type="submission" date="2016-10" db="EMBL/GenBank/DDBJ databases">
        <authorList>
            <person name="de Groot N.N."/>
        </authorList>
    </citation>
    <scope>NUCLEOTIDE SEQUENCE [LARGE SCALE GENOMIC DNA]</scope>
    <source>
        <strain evidence="3 4">DSM 2698</strain>
    </source>
</reference>
<gene>
    <name evidence="3" type="ORF">SAMN03080610_00358</name>
</gene>
<dbReference type="InterPro" id="IPR015797">
    <property type="entry name" value="NUDIX_hydrolase-like_dom_sf"/>
</dbReference>
<name>A0A1G5M9Z2_AFIMA</name>
<dbReference type="Gene3D" id="1.10.10.10">
    <property type="entry name" value="Winged helix-like DNA-binding domain superfamily/Winged helix DNA-binding domain"/>
    <property type="match status" value="1"/>
</dbReference>
<accession>A0A1G5M9Z2</accession>
<dbReference type="Proteomes" id="UP000199347">
    <property type="component" value="Unassembled WGS sequence"/>
</dbReference>